<evidence type="ECO:0000313" key="3">
    <source>
        <dbReference type="Proteomes" id="UP000221165"/>
    </source>
</evidence>
<evidence type="ECO:0000256" key="1">
    <source>
        <dbReference type="SAM" id="Phobius"/>
    </source>
</evidence>
<feature type="transmembrane region" description="Helical" evidence="1">
    <location>
        <begin position="65"/>
        <end position="86"/>
    </location>
</feature>
<dbReference type="VEuPathDB" id="ToxoDB:CSUI_001566"/>
<proteinExistence type="predicted"/>
<dbReference type="Proteomes" id="UP000221165">
    <property type="component" value="Unassembled WGS sequence"/>
</dbReference>
<keyword evidence="1" id="KW-0472">Membrane</keyword>
<dbReference type="GeneID" id="94424982"/>
<sequence length="141" mass="16915">MNFYLKKKRHGSIFPLCIFNLSPYYLQSMYLSLLCSVSLSVFIYFSFHHSDRLHSFFENLSLHALLYYFLSSSLLFLRFPLLHFVSCYKDSRFDVSPLHLENPLLHYSRLFLFFFFVFFVSQCISLYLTVVYITSLYLLQS</sequence>
<keyword evidence="1" id="KW-0812">Transmembrane</keyword>
<evidence type="ECO:0008006" key="4">
    <source>
        <dbReference type="Google" id="ProtNLM"/>
    </source>
</evidence>
<name>A0A2C6KKK9_9APIC</name>
<feature type="transmembrane region" description="Helical" evidence="1">
    <location>
        <begin position="106"/>
        <end position="139"/>
    </location>
</feature>
<organism evidence="2 3">
    <name type="scientific">Cystoisospora suis</name>
    <dbReference type="NCBI Taxonomy" id="483139"/>
    <lineage>
        <taxon>Eukaryota</taxon>
        <taxon>Sar</taxon>
        <taxon>Alveolata</taxon>
        <taxon>Apicomplexa</taxon>
        <taxon>Conoidasida</taxon>
        <taxon>Coccidia</taxon>
        <taxon>Eucoccidiorida</taxon>
        <taxon>Eimeriorina</taxon>
        <taxon>Sarcocystidae</taxon>
        <taxon>Cystoisospora</taxon>
    </lineage>
</organism>
<keyword evidence="1" id="KW-1133">Transmembrane helix</keyword>
<feature type="transmembrane region" description="Helical" evidence="1">
    <location>
        <begin position="24"/>
        <end position="45"/>
    </location>
</feature>
<dbReference type="AlphaFoldDB" id="A0A2C6KKK9"/>
<reference evidence="2 3" key="1">
    <citation type="journal article" date="2017" name="Int. J. Parasitol.">
        <title>The genome of the protozoan parasite Cystoisospora suis and a reverse vaccinology approach to identify vaccine candidates.</title>
        <authorList>
            <person name="Palmieri N."/>
            <person name="Shrestha A."/>
            <person name="Ruttkowski B."/>
            <person name="Beck T."/>
            <person name="Vogl C."/>
            <person name="Tomley F."/>
            <person name="Blake D.P."/>
            <person name="Joachim A."/>
        </authorList>
    </citation>
    <scope>NUCLEOTIDE SEQUENCE [LARGE SCALE GENOMIC DNA]</scope>
    <source>
        <strain evidence="2 3">Wien I</strain>
    </source>
</reference>
<dbReference type="RefSeq" id="XP_067926254.1">
    <property type="nucleotide sequence ID" value="XM_068061771.1"/>
</dbReference>
<evidence type="ECO:0000313" key="2">
    <source>
        <dbReference type="EMBL" id="PHJ24581.1"/>
    </source>
</evidence>
<protein>
    <recommendedName>
        <fullName evidence="4">Transmembrane protein</fullName>
    </recommendedName>
</protein>
<comment type="caution">
    <text evidence="2">The sequence shown here is derived from an EMBL/GenBank/DDBJ whole genome shotgun (WGS) entry which is preliminary data.</text>
</comment>
<dbReference type="EMBL" id="MIGC01000632">
    <property type="protein sequence ID" value="PHJ24581.1"/>
    <property type="molecule type" value="Genomic_DNA"/>
</dbReference>
<accession>A0A2C6KKK9</accession>
<gene>
    <name evidence="2" type="ORF">CSUI_001566</name>
</gene>
<keyword evidence="3" id="KW-1185">Reference proteome</keyword>